<organism evidence="14 15">
    <name type="scientific">Egicoccus halophilus</name>
    <dbReference type="NCBI Taxonomy" id="1670830"/>
    <lineage>
        <taxon>Bacteria</taxon>
        <taxon>Bacillati</taxon>
        <taxon>Actinomycetota</taxon>
        <taxon>Nitriliruptoria</taxon>
        <taxon>Egicoccales</taxon>
        <taxon>Egicoccaceae</taxon>
        <taxon>Egicoccus</taxon>
    </lineage>
</organism>
<comment type="caution">
    <text evidence="14">The sequence shown here is derived from an EMBL/GenBank/DDBJ whole genome shotgun (WGS) entry which is preliminary data.</text>
</comment>
<dbReference type="OrthoDB" id="9807026at2"/>
<dbReference type="PANTHER" id="PTHR30046">
    <property type="entry name" value="FLAGELLAR M-RING PROTEIN"/>
    <property type="match status" value="1"/>
</dbReference>
<dbReference type="RefSeq" id="WP_130649045.1">
    <property type="nucleotide sequence ID" value="NZ_BMHA01000007.1"/>
</dbReference>
<keyword evidence="7 11" id="KW-0472">Membrane</keyword>
<dbReference type="GO" id="GO:0071973">
    <property type="term" value="P:bacterial-type flagellum-dependent cell motility"/>
    <property type="evidence" value="ECO:0007669"/>
    <property type="project" value="InterPro"/>
</dbReference>
<dbReference type="InterPro" id="IPR045851">
    <property type="entry name" value="AMP-bd_C_sf"/>
</dbReference>
<evidence type="ECO:0000256" key="10">
    <source>
        <dbReference type="SAM" id="MobiDB-lite"/>
    </source>
</evidence>
<dbReference type="InterPro" id="IPR013556">
    <property type="entry name" value="Flag_M-ring_C"/>
</dbReference>
<dbReference type="Pfam" id="PF08345">
    <property type="entry name" value="YscJ_FliF_C"/>
    <property type="match status" value="1"/>
</dbReference>
<feature type="transmembrane region" description="Helical" evidence="11">
    <location>
        <begin position="20"/>
        <end position="40"/>
    </location>
</feature>
<name>A0A8J3A8N2_9ACTN</name>
<evidence type="ECO:0000256" key="8">
    <source>
        <dbReference type="ARBA" id="ARBA00023143"/>
    </source>
</evidence>
<feature type="transmembrane region" description="Helical" evidence="11">
    <location>
        <begin position="408"/>
        <end position="425"/>
    </location>
</feature>
<protein>
    <recommendedName>
        <fullName evidence="9">Flagellar M-ring protein</fullName>
    </recommendedName>
</protein>
<evidence type="ECO:0000259" key="13">
    <source>
        <dbReference type="Pfam" id="PF08345"/>
    </source>
</evidence>
<keyword evidence="8 9" id="KW-0975">Bacterial flagellum</keyword>
<accession>A0A8J3A8N2</accession>
<dbReference type="Proteomes" id="UP000650511">
    <property type="component" value="Unassembled WGS sequence"/>
</dbReference>
<dbReference type="EMBL" id="BMHA01000007">
    <property type="protein sequence ID" value="GGI06689.1"/>
    <property type="molecule type" value="Genomic_DNA"/>
</dbReference>
<dbReference type="AlphaFoldDB" id="A0A8J3A8N2"/>
<evidence type="ECO:0000256" key="5">
    <source>
        <dbReference type="ARBA" id="ARBA00022692"/>
    </source>
</evidence>
<feature type="region of interest" description="Disordered" evidence="10">
    <location>
        <begin position="297"/>
        <end position="320"/>
    </location>
</feature>
<comment type="subcellular location">
    <subcellularLocation>
        <location evidence="1 9">Bacterial flagellum basal body</location>
    </subcellularLocation>
    <subcellularLocation>
        <location evidence="2">Cell membrane</location>
        <topology evidence="2">Multi-pass membrane protein</topology>
    </subcellularLocation>
</comment>
<dbReference type="Pfam" id="PF01514">
    <property type="entry name" value="YscJ_FliF"/>
    <property type="match status" value="1"/>
</dbReference>
<dbReference type="PIRSF" id="PIRSF004862">
    <property type="entry name" value="FliF"/>
    <property type="match status" value="1"/>
</dbReference>
<evidence type="ECO:0000313" key="15">
    <source>
        <dbReference type="Proteomes" id="UP000650511"/>
    </source>
</evidence>
<reference evidence="14" key="2">
    <citation type="submission" date="2020-09" db="EMBL/GenBank/DDBJ databases">
        <authorList>
            <person name="Sun Q."/>
            <person name="Zhou Y."/>
        </authorList>
    </citation>
    <scope>NUCLEOTIDE SEQUENCE</scope>
    <source>
        <strain evidence="14">CGMCC 1.14988</strain>
    </source>
</reference>
<keyword evidence="5 11" id="KW-0812">Transmembrane</keyword>
<sequence>MELKDRLNGLVRSLPPAQRVGIVVAVVVLVMAAVPFVRWITTPSYALLYAGLEDKELSEVVTELESQGVPYQLDGSRVLVPQQQLHRVRADLASVGVSGTPSVPGYELLDNQALGISDFRQRVDLQRAVEGELSRTLGAMDGIDSATVRLVLPEETLFTDQREPASASVLIRAARPVNSNQVEAITLLVSSAVEGLTPDRVTVADTAGNVLHTPGEGVIGGVSDRQQRLTREFESAMNADLQALVQRATGFPASVAVRAGLNFDESEIQTETFDAEGTPLRSSSSLEEFEGEGLAAGGIAGVDGGPLPTGNGPSNYTREDASTEFGVGRTTTRTVQAPGTVEQLSVALVVENGSEVTDAQLRELVGAAAGIDLALREDAIAITRVTTPAEDAAPAEEAEPGLLGGLETYLALALIVLIAVMLFLMTRRKKDKGVVEEKVVPAQVRTAVPLDVVDEPEPLPTGPSIQDEVAAMVERQPEEIASLLRGWLADRRTSV</sequence>
<evidence type="ECO:0000256" key="4">
    <source>
        <dbReference type="ARBA" id="ARBA00022475"/>
    </source>
</evidence>
<feature type="domain" description="Flagellar M-ring N-terminal" evidence="12">
    <location>
        <begin position="41"/>
        <end position="212"/>
    </location>
</feature>
<dbReference type="PANTHER" id="PTHR30046:SF0">
    <property type="entry name" value="FLAGELLAR M-RING PROTEIN"/>
    <property type="match status" value="1"/>
</dbReference>
<keyword evidence="6 11" id="KW-1133">Transmembrane helix</keyword>
<reference evidence="14" key="1">
    <citation type="journal article" date="2014" name="Int. J. Syst. Evol. Microbiol.">
        <title>Complete genome sequence of Corynebacterium casei LMG S-19264T (=DSM 44701T), isolated from a smear-ripened cheese.</title>
        <authorList>
            <consortium name="US DOE Joint Genome Institute (JGI-PGF)"/>
            <person name="Walter F."/>
            <person name="Albersmeier A."/>
            <person name="Kalinowski J."/>
            <person name="Ruckert C."/>
        </authorList>
    </citation>
    <scope>NUCLEOTIDE SEQUENCE</scope>
    <source>
        <strain evidence="14">CGMCC 1.14988</strain>
    </source>
</reference>
<evidence type="ECO:0000259" key="12">
    <source>
        <dbReference type="Pfam" id="PF01514"/>
    </source>
</evidence>
<evidence type="ECO:0000256" key="3">
    <source>
        <dbReference type="ARBA" id="ARBA00007971"/>
    </source>
</evidence>
<evidence type="ECO:0000256" key="11">
    <source>
        <dbReference type="SAM" id="Phobius"/>
    </source>
</evidence>
<dbReference type="InterPro" id="IPR006182">
    <property type="entry name" value="FliF_N_dom"/>
</dbReference>
<comment type="similarity">
    <text evidence="3 9">Belongs to the FliF family.</text>
</comment>
<dbReference type="PRINTS" id="PR01009">
    <property type="entry name" value="FLGMRINGFLIF"/>
</dbReference>
<feature type="domain" description="Flagellar M-ring C-terminal" evidence="13">
    <location>
        <begin position="254"/>
        <end position="385"/>
    </location>
</feature>
<keyword evidence="15" id="KW-1185">Reference proteome</keyword>
<dbReference type="InterPro" id="IPR000067">
    <property type="entry name" value="FlgMring_FliF"/>
</dbReference>
<dbReference type="GO" id="GO:0009431">
    <property type="term" value="C:bacterial-type flagellum basal body, MS ring"/>
    <property type="evidence" value="ECO:0007669"/>
    <property type="project" value="InterPro"/>
</dbReference>
<comment type="function">
    <text evidence="9">The M ring may be actively involved in energy transduction.</text>
</comment>
<evidence type="ECO:0000256" key="2">
    <source>
        <dbReference type="ARBA" id="ARBA00004651"/>
    </source>
</evidence>
<dbReference type="InterPro" id="IPR043427">
    <property type="entry name" value="YscJ/FliF"/>
</dbReference>
<dbReference type="NCBIfam" id="TIGR00206">
    <property type="entry name" value="fliF"/>
    <property type="match status" value="1"/>
</dbReference>
<evidence type="ECO:0000313" key="14">
    <source>
        <dbReference type="EMBL" id="GGI06689.1"/>
    </source>
</evidence>
<evidence type="ECO:0000256" key="7">
    <source>
        <dbReference type="ARBA" id="ARBA00023136"/>
    </source>
</evidence>
<proteinExistence type="inferred from homology"/>
<keyword evidence="4" id="KW-1003">Cell membrane</keyword>
<dbReference type="Gene3D" id="3.30.300.30">
    <property type="match status" value="1"/>
</dbReference>
<evidence type="ECO:0000256" key="9">
    <source>
        <dbReference type="PIRNR" id="PIRNR004862"/>
    </source>
</evidence>
<evidence type="ECO:0000256" key="6">
    <source>
        <dbReference type="ARBA" id="ARBA00022989"/>
    </source>
</evidence>
<dbReference type="GO" id="GO:0005886">
    <property type="term" value="C:plasma membrane"/>
    <property type="evidence" value="ECO:0007669"/>
    <property type="project" value="UniProtKB-SubCell"/>
</dbReference>
<gene>
    <name evidence="14" type="ORF">GCM10011354_20350</name>
</gene>
<evidence type="ECO:0000256" key="1">
    <source>
        <dbReference type="ARBA" id="ARBA00004117"/>
    </source>
</evidence>
<dbReference type="GO" id="GO:0003774">
    <property type="term" value="F:cytoskeletal motor activity"/>
    <property type="evidence" value="ECO:0007669"/>
    <property type="project" value="InterPro"/>
</dbReference>